<dbReference type="EMBL" id="PGCJ01000656">
    <property type="protein sequence ID" value="PLW25030.1"/>
    <property type="molecule type" value="Genomic_DNA"/>
</dbReference>
<comment type="caution">
    <text evidence="2">The sequence shown here is derived from an EMBL/GenBank/DDBJ whole genome shotgun (WGS) entry which is preliminary data.</text>
</comment>
<evidence type="ECO:0000313" key="3">
    <source>
        <dbReference type="Proteomes" id="UP000235388"/>
    </source>
</evidence>
<proteinExistence type="predicted"/>
<keyword evidence="3" id="KW-1185">Reference proteome</keyword>
<accession>A0A2N5THQ6</accession>
<feature type="region of interest" description="Disordered" evidence="1">
    <location>
        <begin position="1"/>
        <end position="21"/>
    </location>
</feature>
<gene>
    <name evidence="2" type="ORF">PCANC_27338</name>
</gene>
<dbReference type="AlphaFoldDB" id="A0A2N5THQ6"/>
<dbReference type="Proteomes" id="UP000235388">
    <property type="component" value="Unassembled WGS sequence"/>
</dbReference>
<evidence type="ECO:0000256" key="1">
    <source>
        <dbReference type="SAM" id="MobiDB-lite"/>
    </source>
</evidence>
<reference evidence="2 3" key="1">
    <citation type="submission" date="2017-11" db="EMBL/GenBank/DDBJ databases">
        <title>De novo assembly and phasing of dikaryotic genomes from two isolates of Puccinia coronata f. sp. avenae, the causal agent of oat crown rust.</title>
        <authorList>
            <person name="Miller M.E."/>
            <person name="Zhang Y."/>
            <person name="Omidvar V."/>
            <person name="Sperschneider J."/>
            <person name="Schwessinger B."/>
            <person name="Raley C."/>
            <person name="Palmer J.M."/>
            <person name="Garnica D."/>
            <person name="Upadhyaya N."/>
            <person name="Rathjen J."/>
            <person name="Taylor J.M."/>
            <person name="Park R.F."/>
            <person name="Dodds P.N."/>
            <person name="Hirsch C.D."/>
            <person name="Kianian S.F."/>
            <person name="Figueroa M."/>
        </authorList>
    </citation>
    <scope>NUCLEOTIDE SEQUENCE [LARGE SCALE GENOMIC DNA]</scope>
    <source>
        <strain evidence="2">12NC29</strain>
    </source>
</reference>
<name>A0A2N5THQ6_9BASI</name>
<protein>
    <submittedName>
        <fullName evidence="2">Uncharacterized protein</fullName>
    </submittedName>
</protein>
<sequence>MLLAAQRLEPTGAKAQKPVGAQRAAHGGLHHLAALMGRADFKKFTKTGVRTRPKPARVWVACWTPGPITILT</sequence>
<evidence type="ECO:0000313" key="2">
    <source>
        <dbReference type="EMBL" id="PLW25030.1"/>
    </source>
</evidence>
<organism evidence="2 3">
    <name type="scientific">Puccinia coronata f. sp. avenae</name>
    <dbReference type="NCBI Taxonomy" id="200324"/>
    <lineage>
        <taxon>Eukaryota</taxon>
        <taxon>Fungi</taxon>
        <taxon>Dikarya</taxon>
        <taxon>Basidiomycota</taxon>
        <taxon>Pucciniomycotina</taxon>
        <taxon>Pucciniomycetes</taxon>
        <taxon>Pucciniales</taxon>
        <taxon>Pucciniaceae</taxon>
        <taxon>Puccinia</taxon>
    </lineage>
</organism>